<reference evidence="8" key="1">
    <citation type="submission" date="2022-05" db="EMBL/GenBank/DDBJ databases">
        <authorList>
            <person name="Tuo L."/>
        </authorList>
    </citation>
    <scope>NUCLEOTIDE SEQUENCE</scope>
    <source>
        <strain evidence="8">BSK12Z-4</strain>
    </source>
</reference>
<evidence type="ECO:0000256" key="4">
    <source>
        <dbReference type="ARBA" id="ARBA00022807"/>
    </source>
</evidence>
<feature type="domain" description="NlpC/P60" evidence="7">
    <location>
        <begin position="218"/>
        <end position="333"/>
    </location>
</feature>
<evidence type="ECO:0000256" key="5">
    <source>
        <dbReference type="SAM" id="Coils"/>
    </source>
</evidence>
<dbReference type="Proteomes" id="UP001139485">
    <property type="component" value="Unassembled WGS sequence"/>
</dbReference>
<evidence type="ECO:0000313" key="9">
    <source>
        <dbReference type="Proteomes" id="UP001139485"/>
    </source>
</evidence>
<name>A0A9X2D981_9ACTN</name>
<gene>
    <name evidence="8" type="ORF">M8330_15360</name>
</gene>
<dbReference type="PANTHER" id="PTHR47359">
    <property type="entry name" value="PEPTIDOGLYCAN DL-ENDOPEPTIDASE CWLO"/>
    <property type="match status" value="1"/>
</dbReference>
<evidence type="ECO:0000256" key="2">
    <source>
        <dbReference type="ARBA" id="ARBA00022670"/>
    </source>
</evidence>
<dbReference type="AlphaFoldDB" id="A0A9X2D981"/>
<feature type="coiled-coil region" evidence="5">
    <location>
        <begin position="35"/>
        <end position="76"/>
    </location>
</feature>
<comment type="similarity">
    <text evidence="1">Belongs to the peptidase C40 family.</text>
</comment>
<dbReference type="RefSeq" id="WP_250828036.1">
    <property type="nucleotide sequence ID" value="NZ_JAMOIL010000021.1"/>
</dbReference>
<dbReference type="InterPro" id="IPR000064">
    <property type="entry name" value="NLP_P60_dom"/>
</dbReference>
<sequence length="333" mass="35208">MHTGRQRLAAAAVSALLVGSGVLWVSSPAQAEPTVESAQARVDTLYREAEQASERLNEARLEVTKIKRQLQSLRADQRSQASLTDAARTEARDAILRAYQGQDMSAVNQVVGATDLGDFLDQMSTMSSYADITDELYSRYDTQARALTLREKATEKRVARLASLRTSLAEDKAEIDSKLADAQAVLDELEAAERREVISRTAAREPAPEVSTVTAAVSGSAGDAVAFALAQVGDSYVYGATGPDSYDCSGLTMQAWAAAGVSLPHSSSAQYASGTKVSISDLQPGDLVFYYSPISHVGIYIGNGQIVDAANPSTGVRVAAVDSMPISGAVRPG</sequence>
<dbReference type="EMBL" id="JAMOIL010000021">
    <property type="protein sequence ID" value="MCM0621671.1"/>
    <property type="molecule type" value="Genomic_DNA"/>
</dbReference>
<comment type="caution">
    <text evidence="8">The sequence shown here is derived from an EMBL/GenBank/DDBJ whole genome shotgun (WGS) entry which is preliminary data.</text>
</comment>
<keyword evidence="3" id="KW-0378">Hydrolase</keyword>
<dbReference type="Gene3D" id="6.10.250.3150">
    <property type="match status" value="1"/>
</dbReference>
<keyword evidence="9" id="KW-1185">Reference proteome</keyword>
<dbReference type="PROSITE" id="PS51935">
    <property type="entry name" value="NLPC_P60"/>
    <property type="match status" value="1"/>
</dbReference>
<proteinExistence type="inferred from homology"/>
<dbReference type="Gene3D" id="3.90.1720.10">
    <property type="entry name" value="endopeptidase domain like (from Nostoc punctiforme)"/>
    <property type="match status" value="1"/>
</dbReference>
<feature type="signal peptide" evidence="6">
    <location>
        <begin position="1"/>
        <end position="31"/>
    </location>
</feature>
<keyword evidence="6" id="KW-0732">Signal</keyword>
<keyword evidence="4" id="KW-0788">Thiol protease</keyword>
<dbReference type="InterPro" id="IPR051794">
    <property type="entry name" value="PG_Endopeptidase_C40"/>
</dbReference>
<keyword evidence="5" id="KW-0175">Coiled coil</keyword>
<keyword evidence="2" id="KW-0645">Protease</keyword>
<dbReference type="GO" id="GO:0008234">
    <property type="term" value="F:cysteine-type peptidase activity"/>
    <property type="evidence" value="ECO:0007669"/>
    <property type="project" value="UniProtKB-KW"/>
</dbReference>
<evidence type="ECO:0000256" key="3">
    <source>
        <dbReference type="ARBA" id="ARBA00022801"/>
    </source>
</evidence>
<dbReference type="Pfam" id="PF00877">
    <property type="entry name" value="NLPC_P60"/>
    <property type="match status" value="1"/>
</dbReference>
<dbReference type="InterPro" id="IPR038765">
    <property type="entry name" value="Papain-like_cys_pep_sf"/>
</dbReference>
<accession>A0A9X2D981</accession>
<evidence type="ECO:0000259" key="7">
    <source>
        <dbReference type="PROSITE" id="PS51935"/>
    </source>
</evidence>
<dbReference type="GO" id="GO:0006508">
    <property type="term" value="P:proteolysis"/>
    <property type="evidence" value="ECO:0007669"/>
    <property type="project" value="UniProtKB-KW"/>
</dbReference>
<evidence type="ECO:0000256" key="1">
    <source>
        <dbReference type="ARBA" id="ARBA00007074"/>
    </source>
</evidence>
<dbReference type="PANTHER" id="PTHR47359:SF3">
    <property type="entry name" value="NLP_P60 DOMAIN-CONTAINING PROTEIN-RELATED"/>
    <property type="match status" value="1"/>
</dbReference>
<feature type="chain" id="PRO_5040896718" evidence="6">
    <location>
        <begin position="32"/>
        <end position="333"/>
    </location>
</feature>
<protein>
    <submittedName>
        <fullName evidence="8">NlpC/P60 family protein</fullName>
    </submittedName>
</protein>
<evidence type="ECO:0000313" key="8">
    <source>
        <dbReference type="EMBL" id="MCM0621671.1"/>
    </source>
</evidence>
<organism evidence="8 9">
    <name type="scientific">Nocardioides bruguierae</name>
    <dbReference type="NCBI Taxonomy" id="2945102"/>
    <lineage>
        <taxon>Bacteria</taxon>
        <taxon>Bacillati</taxon>
        <taxon>Actinomycetota</taxon>
        <taxon>Actinomycetes</taxon>
        <taxon>Propionibacteriales</taxon>
        <taxon>Nocardioidaceae</taxon>
        <taxon>Nocardioides</taxon>
    </lineage>
</organism>
<dbReference type="SUPFAM" id="SSF54001">
    <property type="entry name" value="Cysteine proteinases"/>
    <property type="match status" value="1"/>
</dbReference>
<evidence type="ECO:0000256" key="6">
    <source>
        <dbReference type="SAM" id="SignalP"/>
    </source>
</evidence>